<dbReference type="EMBL" id="CAFBNE010000002">
    <property type="protein sequence ID" value="CAB4928748.1"/>
    <property type="molecule type" value="Genomic_DNA"/>
</dbReference>
<gene>
    <name evidence="5" type="ORF">UFOPK3772_00118</name>
</gene>
<evidence type="ECO:0000259" key="4">
    <source>
        <dbReference type="Pfam" id="PF02894"/>
    </source>
</evidence>
<protein>
    <submittedName>
        <fullName evidence="5">Unannotated protein</fullName>
    </submittedName>
</protein>
<evidence type="ECO:0000256" key="1">
    <source>
        <dbReference type="ARBA" id="ARBA00023002"/>
    </source>
</evidence>
<evidence type="ECO:0000256" key="2">
    <source>
        <dbReference type="ARBA" id="ARBA00023027"/>
    </source>
</evidence>
<organism evidence="5">
    <name type="scientific">freshwater metagenome</name>
    <dbReference type="NCBI Taxonomy" id="449393"/>
    <lineage>
        <taxon>unclassified sequences</taxon>
        <taxon>metagenomes</taxon>
        <taxon>ecological metagenomes</taxon>
    </lineage>
</organism>
<dbReference type="Gene3D" id="3.30.360.10">
    <property type="entry name" value="Dihydrodipicolinate Reductase, domain 2"/>
    <property type="match status" value="1"/>
</dbReference>
<dbReference type="GO" id="GO:0000166">
    <property type="term" value="F:nucleotide binding"/>
    <property type="evidence" value="ECO:0007669"/>
    <property type="project" value="InterPro"/>
</dbReference>
<feature type="domain" description="Gfo/Idh/MocA-like oxidoreductase C-terminal" evidence="4">
    <location>
        <begin position="143"/>
        <end position="325"/>
    </location>
</feature>
<sequence length="335" mass="35964">MTIRVGIIGTGNIGTSHAANLARVVSGSSVSVVFDADAARAREVAGDFGARVAPTVIDVIEADDVDAVLIASPDAMHAEQALIAIAAGKPMLCEKPLAVGDVNARNVVDAEVAFGRRLIQVGFMRRFDPGYNRLKAELTASGIGEPLIVHNVHRNTSAPYGLRTEQTLTNMVTHEFDINRWLIGEELTSVMVLPGKRGPLTPEGESDPILVVLQSQTGVLIEVEAFCNAQYGYEVQCRVTGSRGQAVMGDGAWVTRSADFVRGTELPELWLGRFAEAYRMQLQSWIDSLKSGGPLLGASAWDGYAAAVISDRAIEAHRTGRRVDIELPAKPPLYC</sequence>
<dbReference type="SUPFAM" id="SSF55347">
    <property type="entry name" value="Glyceraldehyde-3-phosphate dehydrogenase-like, C-terminal domain"/>
    <property type="match status" value="1"/>
</dbReference>
<dbReference type="GO" id="GO:0019310">
    <property type="term" value="P:inositol catabolic process"/>
    <property type="evidence" value="ECO:0007669"/>
    <property type="project" value="InterPro"/>
</dbReference>
<evidence type="ECO:0000259" key="3">
    <source>
        <dbReference type="Pfam" id="PF01408"/>
    </source>
</evidence>
<dbReference type="AlphaFoldDB" id="A0A6J7IC80"/>
<keyword evidence="1" id="KW-0560">Oxidoreductase</keyword>
<dbReference type="Pfam" id="PF02894">
    <property type="entry name" value="GFO_IDH_MocA_C"/>
    <property type="match status" value="1"/>
</dbReference>
<dbReference type="Pfam" id="PF01408">
    <property type="entry name" value="GFO_IDH_MocA"/>
    <property type="match status" value="1"/>
</dbReference>
<accession>A0A6J7IC80</accession>
<dbReference type="InterPro" id="IPR023794">
    <property type="entry name" value="MI/DCI_dehydrogenase"/>
</dbReference>
<keyword evidence="2" id="KW-0520">NAD</keyword>
<dbReference type="SUPFAM" id="SSF51735">
    <property type="entry name" value="NAD(P)-binding Rossmann-fold domains"/>
    <property type="match status" value="1"/>
</dbReference>
<feature type="domain" description="Gfo/Idh/MocA-like oxidoreductase N-terminal" evidence="3">
    <location>
        <begin position="3"/>
        <end position="119"/>
    </location>
</feature>
<dbReference type="InterPro" id="IPR050424">
    <property type="entry name" value="Gfo-Idh-MocA_inositol_DH"/>
</dbReference>
<name>A0A6J7IC80_9ZZZZ</name>
<proteinExistence type="inferred from homology"/>
<dbReference type="InterPro" id="IPR000683">
    <property type="entry name" value="Gfo/Idh/MocA-like_OxRdtase_N"/>
</dbReference>
<dbReference type="GO" id="GO:0050112">
    <property type="term" value="F:inositol 2-dehydrogenase (NAD+) activity"/>
    <property type="evidence" value="ECO:0007669"/>
    <property type="project" value="InterPro"/>
</dbReference>
<dbReference type="HAMAP" id="MF_01671">
    <property type="entry name" value="IolG"/>
    <property type="match status" value="1"/>
</dbReference>
<dbReference type="PANTHER" id="PTHR43593">
    <property type="match status" value="1"/>
</dbReference>
<dbReference type="PANTHER" id="PTHR43593:SF1">
    <property type="entry name" value="INOSITOL 2-DEHYDROGENASE"/>
    <property type="match status" value="1"/>
</dbReference>
<reference evidence="5" key="1">
    <citation type="submission" date="2020-05" db="EMBL/GenBank/DDBJ databases">
        <authorList>
            <person name="Chiriac C."/>
            <person name="Salcher M."/>
            <person name="Ghai R."/>
            <person name="Kavagutti S V."/>
        </authorList>
    </citation>
    <scope>NUCLEOTIDE SEQUENCE</scope>
</reference>
<dbReference type="InterPro" id="IPR036291">
    <property type="entry name" value="NAD(P)-bd_dom_sf"/>
</dbReference>
<dbReference type="InterPro" id="IPR004104">
    <property type="entry name" value="Gfo/Idh/MocA-like_OxRdtase_C"/>
</dbReference>
<evidence type="ECO:0000313" key="5">
    <source>
        <dbReference type="EMBL" id="CAB4928748.1"/>
    </source>
</evidence>
<dbReference type="Gene3D" id="3.40.50.720">
    <property type="entry name" value="NAD(P)-binding Rossmann-like Domain"/>
    <property type="match status" value="1"/>
</dbReference>